<evidence type="ECO:0000256" key="3">
    <source>
        <dbReference type="SAM" id="MobiDB-lite"/>
    </source>
</evidence>
<feature type="compositionally biased region" description="Low complexity" evidence="3">
    <location>
        <begin position="238"/>
        <end position="253"/>
    </location>
</feature>
<dbReference type="InterPro" id="IPR002110">
    <property type="entry name" value="Ankyrin_rpt"/>
</dbReference>
<feature type="compositionally biased region" description="Pro residues" evidence="3">
    <location>
        <begin position="975"/>
        <end position="985"/>
    </location>
</feature>
<reference evidence="7" key="1">
    <citation type="submission" date="2025-08" db="UniProtKB">
        <authorList>
            <consortium name="RefSeq"/>
        </authorList>
    </citation>
    <scope>IDENTIFICATION</scope>
</reference>
<dbReference type="InterPro" id="IPR032365">
    <property type="entry name" value="PUFD"/>
</dbReference>
<dbReference type="Pfam" id="PF16553">
    <property type="entry name" value="PUFD"/>
    <property type="match status" value="1"/>
</dbReference>
<feature type="region of interest" description="Disordered" evidence="3">
    <location>
        <begin position="968"/>
        <end position="1058"/>
    </location>
</feature>
<feature type="compositionally biased region" description="Basic and acidic residues" evidence="3">
    <location>
        <begin position="1078"/>
        <end position="1129"/>
    </location>
</feature>
<accession>A0ABM3D8N0</accession>
<feature type="region of interest" description="Disordered" evidence="3">
    <location>
        <begin position="1078"/>
        <end position="1141"/>
    </location>
</feature>
<feature type="region of interest" description="Disordered" evidence="3">
    <location>
        <begin position="82"/>
        <end position="116"/>
    </location>
</feature>
<feature type="repeat" description="ANK" evidence="2">
    <location>
        <begin position="1792"/>
        <end position="1824"/>
    </location>
</feature>
<dbReference type="GeneID" id="106575672"/>
<sequence>MVDASAACRMNPLAALGMDRSSLMRESLRVHGGMVYPGIRTLSASEKAREGVSSLPLGYDLVYKPEGLTLDGRKPGNGYVGLYKSSPPGLQRPGGGGEGLGMERRVGPGDKPSELGLNSSNGFLRLPWAVNPYADPGLYPFLDSSKYAALNMYKASFLSQPSPYLPQHLAYQSLCGGAGGSAAGAERLFYMPPYPPAPISSPLAPPMRIPMATVVPNTLSPMQGLGPRIHHESSPYGSQLHQQHQAHQQSQPHHQSHSDRQPQSQPNHQSHSDKQPQSQPHHQSHSDRQPQSQLNHQSHSDRQPQPHHQSHSDRQPQSQPHHQSHSRDRQCQSQRQSHSDRQHNNSSSSKPSRTSSSKSSGSSSIHNSSSITSSSSSSAGTGISSSLPVDSTQALIMQSPRTAPHPPQTSVPPPSPLIDNSTLDIQKSLFRSPPCSTTTTTSSSPSVSHPFYMSSMASEHRSPVRSGSNTHKAKPKEQGSSSEHRNVERNGERKRSQSPLKTLSSDRPAVLQAPAKDPADKPLDLSAKILELEGSPNGFPPKLEALAKLGYSPAARYGLPPSRELLKETLSPSGASSKTPERPEIISTLRSSWVVPSPTPVHDSSSSDANHNKERSSSCPRIGEVDGAVVPSHAPAVVAPSGSRSSSASPSPKVNGDWPRSSPNYSETAPSSNRVGSHPSSGKPLKPLKKPEAQEMPFKPQQPLHLDNSHPSGHPPSHLYLPQSDGYLPPSLAYANRYLPYSVQESMSLPHMPMPGKGPVYPHPVLLGSSSLYPPRLPPKHGLPYGIPPSHGDYLTFHDSQEMVHPLMSSPHTGLDLKTSERLQELRSRPKEKVWQHHEDSAPAYKSQTQAPDTKHTRRGDRETDRSTGLGSKSFNHKPLTGAREEMVCIDLIQDDGDSDSPLTKAVSPCAKRGDPSKPVGSGSIGRNEGREAELQHMLRTGQAVELRPGQAHRQAEQQQRSQLWLGFHPSSLRPSPPSLSPCPFPRCEEDSPSPAGSSPISDLPEEQTLRCARTSGDRTSWDRRDQSLEGFKSRDCTFEDPTSVDRSSGDRSSWDHTREDCTFKDRSSWDRTRVDRTCRDRSCEDRTSADHSPRERTLHESGFRNERTMDHYLDLDKDMHTDTESHEGEEYDDQGCPRARRSSLAKRIANSSGYVGDRIKCVTTELYADSSKLSREQRALQMEGLTQEDSKLSQPAAYCERAMLRFSELELKEKEGGGAAVDLADSQRERREGDGGEDRARCQGPARTGPGATALTDEAEKDGVQPTCPNNRVPVLQRCPHTEGLPPREREQAGPDLEERKRGMMMEKEERVCMLPQERSASLPTAPVERLAQKDANPGIMPASMPTAVPGRKHAYALEPCQPLQADSQGKEREENEREEEMEETMDVPAKRARLTNGPTEPVPEELKNLKVCIELTGLRLSKPRLAQELSQWQAATQRSTEVNGSIAMTTTLPNGCPDVGGTDRKVASQEDRSLKRRSEVNGHAWCNETFGHGDSERVVLPSVPLTPAHRDRLSWTPSNTPVRRPPLQTNTPALTPFHSLAPAHPHITLTPSPPRLSDKRQRLKEHRRTSALGLGPPHPGPHPDHDPNPTGDLVTPRLRRHGDQDKPKGKRQCKTKHTSQRERERERLGLGLGNEELREERENKQVKEKHCSEKRRRSSSLSDYSHSSPAPPLTLPPQLSPLPSPTETQDITPTPSNPPVPTSTPASRPMPPEARRLIVNKNAGETLLQRASRLGYEDVVLYCLENRVCDVNHRDNAGYCALHEACARGWLAITQHLLEHGADVNCSAQEGTRPLHDAVENDHLEVVRLLLSYGADPTLATYSGRSLLRMTHSPGMEGFLSEYFSDLKGREDTDEGIYWEFYGSAVCESGEDPAAYDILANPPGPGEEEEEDTRQGFEFEFSDRPLLPCYNIQLSLSQGPRNWLLLSDVLKRLRMSSRAFRAAFAHLEVATIAEAEFYKQASLSQLFLCPDELAAFLPDSKELLDLVETSSELAALLGSSLECLDNRWEPKGARVKAKARS</sequence>
<feature type="compositionally biased region" description="Basic and acidic residues" evidence="3">
    <location>
        <begin position="822"/>
        <end position="841"/>
    </location>
</feature>
<comment type="similarity">
    <text evidence="1">Belongs to the BCOR family.</text>
</comment>
<feature type="compositionally biased region" description="Pro residues" evidence="3">
    <location>
        <begin position="403"/>
        <end position="416"/>
    </location>
</feature>
<dbReference type="InterPro" id="IPR047144">
    <property type="entry name" value="BCOR-like"/>
</dbReference>
<feature type="compositionally biased region" description="Basic and acidic residues" evidence="3">
    <location>
        <begin position="1637"/>
        <end position="1653"/>
    </location>
</feature>
<dbReference type="PROSITE" id="PS50088">
    <property type="entry name" value="ANK_REPEAT"/>
    <property type="match status" value="2"/>
</dbReference>
<feature type="compositionally biased region" description="Basic and acidic residues" evidence="3">
    <location>
        <begin position="1226"/>
        <end position="1242"/>
    </location>
</feature>
<feature type="region of interest" description="Disordered" evidence="3">
    <location>
        <begin position="894"/>
        <end position="927"/>
    </location>
</feature>
<dbReference type="Gene3D" id="3.10.260.40">
    <property type="entry name" value="BCL-6 corepressor, PCGF1 binding domain"/>
    <property type="match status" value="1"/>
</dbReference>
<dbReference type="Gene3D" id="1.25.40.20">
    <property type="entry name" value="Ankyrin repeat-containing domain"/>
    <property type="match status" value="1"/>
</dbReference>
<feature type="compositionally biased region" description="Basic and acidic residues" evidence="3">
    <location>
        <begin position="1287"/>
        <end position="1303"/>
    </location>
</feature>
<feature type="region of interest" description="Disordered" evidence="3">
    <location>
        <begin position="1510"/>
        <end position="1714"/>
    </location>
</feature>
<feature type="domain" description="BCL-6 corepressor non-ankyrin-repeat" evidence="4">
    <location>
        <begin position="1419"/>
        <end position="1671"/>
    </location>
</feature>
<feature type="compositionally biased region" description="Polar residues" evidence="3">
    <location>
        <begin position="1517"/>
        <end position="1535"/>
    </location>
</feature>
<keyword evidence="2" id="KW-0040">ANK repeat</keyword>
<feature type="compositionally biased region" description="Basic and acidic residues" evidence="3">
    <location>
        <begin position="482"/>
        <end position="495"/>
    </location>
</feature>
<dbReference type="PANTHER" id="PTHR24117">
    <property type="entry name" value="AGAP007537-PB"/>
    <property type="match status" value="1"/>
</dbReference>
<dbReference type="InterPro" id="IPR031628">
    <property type="entry name" value="BCOR"/>
</dbReference>
<feature type="compositionally biased region" description="Polar residues" evidence="3">
    <location>
        <begin position="387"/>
        <end position="401"/>
    </location>
</feature>
<feature type="region of interest" description="Disordered" evidence="3">
    <location>
        <begin position="218"/>
        <end position="522"/>
    </location>
</feature>
<feature type="compositionally biased region" description="Low complexity" evidence="3">
    <location>
        <begin position="627"/>
        <end position="652"/>
    </location>
</feature>
<feature type="compositionally biased region" description="Basic and acidic residues" evidence="3">
    <location>
        <begin position="1048"/>
        <end position="1058"/>
    </location>
</feature>
<dbReference type="SMART" id="SM00248">
    <property type="entry name" value="ANK"/>
    <property type="match status" value="3"/>
</dbReference>
<dbReference type="Pfam" id="PF12796">
    <property type="entry name" value="Ank_2"/>
    <property type="match status" value="1"/>
</dbReference>
<feature type="compositionally biased region" description="Pro residues" evidence="3">
    <location>
        <begin position="1697"/>
        <end position="1714"/>
    </location>
</feature>
<gene>
    <name evidence="7" type="primary">LOC106575672</name>
</gene>
<feature type="domain" description="BCL-6 corepressor PCGF1 binding" evidence="5">
    <location>
        <begin position="1898"/>
        <end position="2007"/>
    </location>
</feature>
<evidence type="ECO:0000313" key="7">
    <source>
        <dbReference type="RefSeq" id="XP_045555166.1"/>
    </source>
</evidence>
<feature type="compositionally biased region" description="Low complexity" evidence="3">
    <location>
        <begin position="261"/>
        <end position="281"/>
    </location>
</feature>
<feature type="repeat" description="ANK" evidence="2">
    <location>
        <begin position="1759"/>
        <end position="1791"/>
    </location>
</feature>
<feature type="compositionally biased region" description="Low complexity" evidence="3">
    <location>
        <begin position="1661"/>
        <end position="1670"/>
    </location>
</feature>
<feature type="compositionally biased region" description="Basic and acidic residues" evidence="3">
    <location>
        <begin position="298"/>
        <end position="314"/>
    </location>
</feature>
<dbReference type="InterPro" id="IPR036770">
    <property type="entry name" value="Ankyrin_rpt-contain_sf"/>
</dbReference>
<name>A0ABM3D8N0_SALSA</name>
<feature type="compositionally biased region" description="Basic and acidic residues" evidence="3">
    <location>
        <begin position="1621"/>
        <end position="1630"/>
    </location>
</feature>
<feature type="compositionally biased region" description="Polar residues" evidence="3">
    <location>
        <begin position="661"/>
        <end position="675"/>
    </location>
</feature>
<dbReference type="RefSeq" id="XP_045555166.1">
    <property type="nucleotide sequence ID" value="XM_045699210.1"/>
</dbReference>
<dbReference type="PANTHER" id="PTHR24117:SF8">
    <property type="entry name" value="BCL-6 COREPRESSOR"/>
    <property type="match status" value="1"/>
</dbReference>
<keyword evidence="6" id="KW-1185">Reference proteome</keyword>
<feature type="compositionally biased region" description="Basic and acidic residues" evidence="3">
    <location>
        <begin position="101"/>
        <end position="113"/>
    </location>
</feature>
<protein>
    <submittedName>
        <fullName evidence="7">BCL-6 corepressor isoform X1</fullName>
    </submittedName>
</protein>
<organism evidence="6 7">
    <name type="scientific">Salmo salar</name>
    <name type="common">Atlantic salmon</name>
    <dbReference type="NCBI Taxonomy" id="8030"/>
    <lineage>
        <taxon>Eukaryota</taxon>
        <taxon>Metazoa</taxon>
        <taxon>Chordata</taxon>
        <taxon>Craniata</taxon>
        <taxon>Vertebrata</taxon>
        <taxon>Euteleostomi</taxon>
        <taxon>Actinopterygii</taxon>
        <taxon>Neopterygii</taxon>
        <taxon>Teleostei</taxon>
        <taxon>Protacanthopterygii</taxon>
        <taxon>Salmoniformes</taxon>
        <taxon>Salmonidae</taxon>
        <taxon>Salmoninae</taxon>
        <taxon>Salmo</taxon>
    </lineage>
</organism>
<feature type="compositionally biased region" description="Low complexity" evidence="3">
    <location>
        <begin position="344"/>
        <end position="386"/>
    </location>
</feature>
<dbReference type="Proteomes" id="UP001652741">
    <property type="component" value="Chromosome ssa17"/>
</dbReference>
<evidence type="ECO:0000313" key="6">
    <source>
        <dbReference type="Proteomes" id="UP001652741"/>
    </source>
</evidence>
<feature type="compositionally biased region" description="Basic residues" evidence="3">
    <location>
        <begin position="1610"/>
        <end position="1620"/>
    </location>
</feature>
<dbReference type="Pfam" id="PF15808">
    <property type="entry name" value="BCOR"/>
    <property type="match status" value="1"/>
</dbReference>
<feature type="region of interest" description="Disordered" evidence="3">
    <location>
        <begin position="554"/>
        <end position="723"/>
    </location>
</feature>
<evidence type="ECO:0000259" key="4">
    <source>
        <dbReference type="Pfam" id="PF15808"/>
    </source>
</evidence>
<feature type="region of interest" description="Disordered" evidence="3">
    <location>
        <begin position="1214"/>
        <end position="1303"/>
    </location>
</feature>
<feature type="compositionally biased region" description="Pro residues" evidence="3">
    <location>
        <begin position="1671"/>
        <end position="1686"/>
    </location>
</feature>
<evidence type="ECO:0000256" key="1">
    <source>
        <dbReference type="ARBA" id="ARBA00034703"/>
    </source>
</evidence>
<evidence type="ECO:0000256" key="2">
    <source>
        <dbReference type="PROSITE-ProRule" id="PRU00023"/>
    </source>
</evidence>
<dbReference type="InterPro" id="IPR038227">
    <property type="entry name" value="PUFD_som_sf"/>
</dbReference>
<feature type="region of interest" description="Disordered" evidence="3">
    <location>
        <begin position="822"/>
        <end position="879"/>
    </location>
</feature>
<feature type="compositionally biased region" description="Basic and acidic residues" evidence="3">
    <location>
        <begin position="1016"/>
        <end position="1038"/>
    </location>
</feature>
<evidence type="ECO:0000259" key="5">
    <source>
        <dbReference type="Pfam" id="PF16553"/>
    </source>
</evidence>
<feature type="region of interest" description="Disordered" evidence="3">
    <location>
        <begin position="1355"/>
        <end position="1405"/>
    </location>
</feature>
<proteinExistence type="inferred from homology"/>
<dbReference type="PROSITE" id="PS50297">
    <property type="entry name" value="ANK_REP_REGION"/>
    <property type="match status" value="2"/>
</dbReference>
<dbReference type="SUPFAM" id="SSF48403">
    <property type="entry name" value="Ankyrin repeat"/>
    <property type="match status" value="1"/>
</dbReference>
<feature type="compositionally biased region" description="Acidic residues" evidence="3">
    <location>
        <begin position="1378"/>
        <end position="1387"/>
    </location>
</feature>
<feature type="compositionally biased region" description="Low complexity" evidence="3">
    <location>
        <begin position="432"/>
        <end position="455"/>
    </location>
</feature>